<dbReference type="SUPFAM" id="SSF160387">
    <property type="entry name" value="NosL/MerB-like"/>
    <property type="match status" value="1"/>
</dbReference>
<sequence>MPGNAEVPLDMMKSRSWRWVVCLLVIVLGAACTPSEKRTIRVAIGTQNATINCATGGLLLRELSLLERFLPREGAYKDVEYEIVWKDFSSGPPITGEMIAGHLDFGMMADFPAVMNGVASQQAGKRNVYIAALSGSAAGAGNGILVPIGSPVHTMADLRGKRISVAFGSTAHGMLLRALSDLGMDPERDVTLVSQQPAEAEAALRWSTIDAHAGFVPFAELFPFRGIARKIYDGAITQIPTSHGMLVRAAYAEEHPEVVVGLLRAVIEADRLLEQDPERYSEVIEQVTGVDAEVAYMFHGPLGIQTRDVALKPQFVHGLRVAADTLVLLRRADDHLDIDHFVDDRYVRQAFEAAGVSYEERIARTAKVPITGADALTGAPIADPKRAAQIWVEGETWVRPYGSPASALAARRKLGAEGRQVRAMFVHDRHTGLKLLAEQAWYAEPPDGDLAAFLSRDYAETWARERKGAVKQLAELKAEPAPAPQPPPR</sequence>
<keyword evidence="3" id="KW-0732">Signal</keyword>
<evidence type="ECO:0000256" key="3">
    <source>
        <dbReference type="ARBA" id="ARBA00022729"/>
    </source>
</evidence>
<dbReference type="PANTHER" id="PTHR30024">
    <property type="entry name" value="ALIPHATIC SULFONATES-BINDING PROTEIN-RELATED"/>
    <property type="match status" value="1"/>
</dbReference>
<evidence type="ECO:0000256" key="4">
    <source>
        <dbReference type="ARBA" id="ARBA00055538"/>
    </source>
</evidence>
<evidence type="ECO:0000256" key="2">
    <source>
        <dbReference type="ARBA" id="ARBA00022448"/>
    </source>
</evidence>
<gene>
    <name evidence="6" type="ORF">SOCE26_041490</name>
</gene>
<comment type="function">
    <text evidence="4">Part of a binding-protein-dependent transport system for aliphatic sulfonates. Putative binding protein.</text>
</comment>
<evidence type="ECO:0000313" key="6">
    <source>
        <dbReference type="EMBL" id="AUX42716.1"/>
    </source>
</evidence>
<evidence type="ECO:0000256" key="5">
    <source>
        <dbReference type="ARBA" id="ARBA00070228"/>
    </source>
</evidence>
<dbReference type="FunFam" id="3.40.190.10:FF:000050">
    <property type="entry name" value="Sulfonate ABC transporter substrate-binding protein"/>
    <property type="match status" value="1"/>
</dbReference>
<accession>A0A2L0ETU3</accession>
<organism evidence="6 7">
    <name type="scientific">Sorangium cellulosum</name>
    <name type="common">Polyangium cellulosum</name>
    <dbReference type="NCBI Taxonomy" id="56"/>
    <lineage>
        <taxon>Bacteria</taxon>
        <taxon>Pseudomonadati</taxon>
        <taxon>Myxococcota</taxon>
        <taxon>Polyangia</taxon>
        <taxon>Polyangiales</taxon>
        <taxon>Polyangiaceae</taxon>
        <taxon>Sorangium</taxon>
    </lineage>
</organism>
<evidence type="ECO:0000256" key="1">
    <source>
        <dbReference type="ARBA" id="ARBA00010742"/>
    </source>
</evidence>
<name>A0A2L0ETU3_SORCE</name>
<dbReference type="PANTHER" id="PTHR30024:SF45">
    <property type="entry name" value="ABC TRANSPORTER SUBSTRATE-BINDING PROTEIN"/>
    <property type="match status" value="1"/>
</dbReference>
<keyword evidence="2" id="KW-0813">Transport</keyword>
<dbReference type="AlphaFoldDB" id="A0A2L0ETU3"/>
<reference evidence="6 7" key="1">
    <citation type="submission" date="2015-09" db="EMBL/GenBank/DDBJ databases">
        <title>Sorangium comparison.</title>
        <authorList>
            <person name="Zaburannyi N."/>
            <person name="Bunk B."/>
            <person name="Overmann J."/>
            <person name="Mueller R."/>
        </authorList>
    </citation>
    <scope>NUCLEOTIDE SEQUENCE [LARGE SCALE GENOMIC DNA]</scope>
    <source>
        <strain evidence="6 7">So ce26</strain>
    </source>
</reference>
<dbReference type="Proteomes" id="UP000238348">
    <property type="component" value="Chromosome"/>
</dbReference>
<dbReference type="SUPFAM" id="SSF53850">
    <property type="entry name" value="Periplasmic binding protein-like II"/>
    <property type="match status" value="1"/>
</dbReference>
<dbReference type="EMBL" id="CP012673">
    <property type="protein sequence ID" value="AUX42716.1"/>
    <property type="molecule type" value="Genomic_DNA"/>
</dbReference>
<evidence type="ECO:0000313" key="7">
    <source>
        <dbReference type="Proteomes" id="UP000238348"/>
    </source>
</evidence>
<comment type="similarity">
    <text evidence="1">Belongs to the bacterial solute-binding protein SsuA/TauA family.</text>
</comment>
<dbReference type="Pfam" id="PF13379">
    <property type="entry name" value="NMT1_2"/>
    <property type="match status" value="1"/>
</dbReference>
<proteinExistence type="inferred from homology"/>
<protein>
    <recommendedName>
        <fullName evidence="5">Putative aliphatic sulfonates-binding protein</fullName>
    </recommendedName>
</protein>
<dbReference type="Gene3D" id="3.40.190.10">
    <property type="entry name" value="Periplasmic binding protein-like II"/>
    <property type="match status" value="2"/>
</dbReference>